<feature type="compositionally biased region" description="Basic and acidic residues" evidence="1">
    <location>
        <begin position="131"/>
        <end position="164"/>
    </location>
</feature>
<feature type="region of interest" description="Disordered" evidence="1">
    <location>
        <begin position="38"/>
        <end position="61"/>
    </location>
</feature>
<sequence length="211" mass="22699">MANEYHGSKEHDLIASVIGEFPAKVGEIQMVLAGKLSDDCRGSASPVSPSSAREEASPEAKISQLQIQTKVLKTEKEVLKLHLQDAREKLAAAEHAAGTHHTSAAPAVPGREEPSSAHEALEVVQEQEAEVEAKPSEPKKSATKLSEELVRHPSFDEDNLRDARASLASPAPSTRRGSRRSFAAVSELGGEAELQTFEALPPQTRKRSSIK</sequence>
<dbReference type="Proteomes" id="UP001189429">
    <property type="component" value="Unassembled WGS sequence"/>
</dbReference>
<evidence type="ECO:0000256" key="1">
    <source>
        <dbReference type="SAM" id="MobiDB-lite"/>
    </source>
</evidence>
<evidence type="ECO:0000313" key="2">
    <source>
        <dbReference type="EMBL" id="CAK0846010.1"/>
    </source>
</evidence>
<protein>
    <submittedName>
        <fullName evidence="2">Uncharacterized protein</fullName>
    </submittedName>
</protein>
<organism evidence="2 3">
    <name type="scientific">Prorocentrum cordatum</name>
    <dbReference type="NCBI Taxonomy" id="2364126"/>
    <lineage>
        <taxon>Eukaryota</taxon>
        <taxon>Sar</taxon>
        <taxon>Alveolata</taxon>
        <taxon>Dinophyceae</taxon>
        <taxon>Prorocentrales</taxon>
        <taxon>Prorocentraceae</taxon>
        <taxon>Prorocentrum</taxon>
    </lineage>
</organism>
<feature type="compositionally biased region" description="Basic and acidic residues" evidence="1">
    <location>
        <begin position="110"/>
        <end position="121"/>
    </location>
</feature>
<dbReference type="EMBL" id="CAUYUJ010014784">
    <property type="protein sequence ID" value="CAK0846010.1"/>
    <property type="molecule type" value="Genomic_DNA"/>
</dbReference>
<gene>
    <name evidence="2" type="ORF">PCOR1329_LOCUS39621</name>
</gene>
<evidence type="ECO:0000313" key="3">
    <source>
        <dbReference type="Proteomes" id="UP001189429"/>
    </source>
</evidence>
<feature type="non-terminal residue" evidence="2">
    <location>
        <position position="211"/>
    </location>
</feature>
<feature type="compositionally biased region" description="Low complexity" evidence="1">
    <location>
        <begin position="93"/>
        <end position="107"/>
    </location>
</feature>
<keyword evidence="3" id="KW-1185">Reference proteome</keyword>
<reference evidence="2" key="1">
    <citation type="submission" date="2023-10" db="EMBL/GenBank/DDBJ databases">
        <authorList>
            <person name="Chen Y."/>
            <person name="Shah S."/>
            <person name="Dougan E. K."/>
            <person name="Thang M."/>
            <person name="Chan C."/>
        </authorList>
    </citation>
    <scope>NUCLEOTIDE SEQUENCE [LARGE SCALE GENOMIC DNA]</scope>
</reference>
<proteinExistence type="predicted"/>
<feature type="region of interest" description="Disordered" evidence="1">
    <location>
        <begin position="90"/>
        <end position="181"/>
    </location>
</feature>
<accession>A0ABN9TJB5</accession>
<name>A0ABN9TJB5_9DINO</name>
<comment type="caution">
    <text evidence="2">The sequence shown here is derived from an EMBL/GenBank/DDBJ whole genome shotgun (WGS) entry which is preliminary data.</text>
</comment>